<dbReference type="Gene3D" id="3.40.190.10">
    <property type="entry name" value="Periplasmic binding protein-like II"/>
    <property type="match status" value="2"/>
</dbReference>
<dbReference type="SUPFAM" id="SSF53850">
    <property type="entry name" value="Periplasmic binding protein-like II"/>
    <property type="match status" value="1"/>
</dbReference>
<accession>A0ABU8CA62</accession>
<evidence type="ECO:0000313" key="1">
    <source>
        <dbReference type="EMBL" id="MEH8018798.1"/>
    </source>
</evidence>
<dbReference type="Proteomes" id="UP001375382">
    <property type="component" value="Unassembled WGS sequence"/>
</dbReference>
<proteinExistence type="predicted"/>
<protein>
    <submittedName>
        <fullName evidence="1">Cache domain-containing protein</fullName>
    </submittedName>
</protein>
<keyword evidence="2" id="KW-1185">Reference proteome</keyword>
<comment type="caution">
    <text evidence="1">The sequence shown here is derived from an EMBL/GenBank/DDBJ whole genome shotgun (WGS) entry which is preliminary data.</text>
</comment>
<name>A0ABU8CA62_9GAMM</name>
<sequence>MLTTLVLTPPSGNALLLASHSPHGTDDSHRQMQCIMQQLQLPYQTLAMPWRRAKQEVKYNRIDGYYTAMASEEMHDTAVLSAPLFLENWYWFWHQRNAGPDNGAKLRYGAVLGSHQADWLRSNDITAEIEVSDIAQLLQLLHIGRIDIFIADLEDFDQARVRLKLPAEDFQQRFLRYAALGVYFSAQRLQQHPGLIRQFNAAAHLCATRSFALSDIEQRQISDLMLEHVRSLAKSAVLRQAVIRQNQAAMSIAQVQQADLAWQQQLAQPDGMPTQANTLLQHPASAALQHWQANYQTLVNEVILMDNQGANVAISRLTSDYWQGDETQFLSVFQQALDYYIEVVEYDQSTGRFQVKLSVPVLDETGVHIGALSIGIDVERALTATD</sequence>
<gene>
    <name evidence="1" type="ORF">MN202_16265</name>
</gene>
<dbReference type="EMBL" id="JALAAR010000016">
    <property type="protein sequence ID" value="MEH8018798.1"/>
    <property type="molecule type" value="Genomic_DNA"/>
</dbReference>
<evidence type="ECO:0000313" key="2">
    <source>
        <dbReference type="Proteomes" id="UP001375382"/>
    </source>
</evidence>
<organism evidence="1 2">
    <name type="scientific">Rheinheimera muenzenbergensis</name>
    <dbReference type="NCBI Taxonomy" id="1193628"/>
    <lineage>
        <taxon>Bacteria</taxon>
        <taxon>Pseudomonadati</taxon>
        <taxon>Pseudomonadota</taxon>
        <taxon>Gammaproteobacteria</taxon>
        <taxon>Chromatiales</taxon>
        <taxon>Chromatiaceae</taxon>
        <taxon>Rheinheimera</taxon>
    </lineage>
</organism>
<reference evidence="1 2" key="1">
    <citation type="journal article" date="2023" name="Ecotoxicol. Environ. Saf.">
        <title>Mercury remediation potential of mercury-resistant strain Rheinheimera metallidurans sp. nov. isolated from a municipal waste dumping site.</title>
        <authorList>
            <person name="Yadav V."/>
            <person name="Manjhi A."/>
            <person name="Vadakedath N."/>
        </authorList>
    </citation>
    <scope>NUCLEOTIDE SEQUENCE [LARGE SCALE GENOMIC DNA]</scope>
    <source>
        <strain evidence="1 2">E-49</strain>
    </source>
</reference>